<name>A0A022XH63_TRISD</name>
<keyword evidence="1" id="KW-0732">Signal</keyword>
<dbReference type="Proteomes" id="UP000023623">
    <property type="component" value="Unassembled WGS sequence"/>
</dbReference>
<organism evidence="2 3">
    <name type="scientific">Trichophyton soudanense CBS 452.61</name>
    <dbReference type="NCBI Taxonomy" id="1215331"/>
    <lineage>
        <taxon>Eukaryota</taxon>
        <taxon>Fungi</taxon>
        <taxon>Dikarya</taxon>
        <taxon>Ascomycota</taxon>
        <taxon>Pezizomycotina</taxon>
        <taxon>Eurotiomycetes</taxon>
        <taxon>Eurotiomycetidae</taxon>
        <taxon>Onygenales</taxon>
        <taxon>Arthrodermataceae</taxon>
        <taxon>Trichophyton</taxon>
    </lineage>
</organism>
<evidence type="ECO:0000313" key="3">
    <source>
        <dbReference type="Proteomes" id="UP000023623"/>
    </source>
</evidence>
<proteinExistence type="predicted"/>
<gene>
    <name evidence="2" type="ORF">H105_07829</name>
</gene>
<dbReference type="AlphaFoldDB" id="A0A022XH63"/>
<sequence length="112" mass="13011">MGDGCLFRLLVCVSSAVHLGRTVCFTTSRSYHQEKQLARTEMEMVVMYENMRIWECRTRDVFPPGKRRGERERAGDVVRERRRLKKKERGVETGAALVRLSVEGGRRRTRPA</sequence>
<feature type="signal peptide" evidence="1">
    <location>
        <begin position="1"/>
        <end position="24"/>
    </location>
</feature>
<protein>
    <recommendedName>
        <fullName evidence="4">Secreted protein</fullName>
    </recommendedName>
</protein>
<dbReference type="EMBL" id="KK208925">
    <property type="protein sequence ID" value="EZF69703.1"/>
    <property type="molecule type" value="Genomic_DNA"/>
</dbReference>
<evidence type="ECO:0000313" key="2">
    <source>
        <dbReference type="EMBL" id="EZF69703.1"/>
    </source>
</evidence>
<accession>A0A022XH63</accession>
<reference evidence="2 3" key="1">
    <citation type="submission" date="2014-02" db="EMBL/GenBank/DDBJ databases">
        <title>The Genome Sequence of Trichophyton rubrum (morphotype soudanense) CBS 452.61.</title>
        <authorList>
            <consortium name="The Broad Institute Genomics Platform"/>
            <person name="Cuomo C.A."/>
            <person name="White T.C."/>
            <person name="Graser Y."/>
            <person name="Martinez-Rossi N."/>
            <person name="Heitman J."/>
            <person name="Young S.K."/>
            <person name="Zeng Q."/>
            <person name="Gargeya S."/>
            <person name="Abouelleil A."/>
            <person name="Alvarado L."/>
            <person name="Chapman S.B."/>
            <person name="Gainer-Dewar J."/>
            <person name="Goldberg J."/>
            <person name="Griggs A."/>
            <person name="Gujja S."/>
            <person name="Hansen M."/>
            <person name="Howarth C."/>
            <person name="Imamovic A."/>
            <person name="Larimer J."/>
            <person name="Martinez D."/>
            <person name="Murphy C."/>
            <person name="Pearson M.D."/>
            <person name="Persinoti G."/>
            <person name="Poon T."/>
            <person name="Priest M."/>
            <person name="Roberts A.D."/>
            <person name="Saif S."/>
            <person name="Shea T.D."/>
            <person name="Sykes S.N."/>
            <person name="Wortman J."/>
            <person name="Nusbaum C."/>
            <person name="Birren B."/>
        </authorList>
    </citation>
    <scope>NUCLEOTIDE SEQUENCE [LARGE SCALE GENOMIC DNA]</scope>
    <source>
        <strain evidence="2 3">CBS 452.61</strain>
    </source>
</reference>
<evidence type="ECO:0000256" key="1">
    <source>
        <dbReference type="SAM" id="SignalP"/>
    </source>
</evidence>
<feature type="chain" id="PRO_5001509037" description="Secreted protein" evidence="1">
    <location>
        <begin position="25"/>
        <end position="112"/>
    </location>
</feature>
<keyword evidence="3" id="KW-1185">Reference proteome</keyword>
<evidence type="ECO:0008006" key="4">
    <source>
        <dbReference type="Google" id="ProtNLM"/>
    </source>
</evidence>
<dbReference type="HOGENOM" id="CLU_1939644_0_0_1"/>